<dbReference type="PATRIC" id="fig|1430.6.peg.2027"/>
<organism evidence="1">
    <name type="scientific">Bacillus thuringiensis subsp. israelensis</name>
    <dbReference type="NCBI Taxonomy" id="1430"/>
    <lineage>
        <taxon>Bacteria</taxon>
        <taxon>Bacillati</taxon>
        <taxon>Bacillota</taxon>
        <taxon>Bacilli</taxon>
        <taxon>Bacillales</taxon>
        <taxon>Bacillaceae</taxon>
        <taxon>Bacillus</taxon>
        <taxon>Bacillus cereus group</taxon>
    </lineage>
</organism>
<dbReference type="EMBL" id="CP013278">
    <property type="protein sequence ID" value="AND28603.1"/>
    <property type="molecule type" value="Genomic_DNA"/>
</dbReference>
<sequence>MENILYREQDEKGREFTLYGNIDRLTERLTPLFNVDPDDDEYGINCVSKDPWTNQKWTAEERQEDEDRFRAILRYMPWDWKDFFDKIPRKKNGTFAKGRVVLIHRGDTYAHYWEDSYGFNGPEVRIKTLDDFTAEVNLDYVTQGY</sequence>
<name>A0A160LKC5_BACTI</name>
<gene>
    <name evidence="1" type="ORF">ATN07_33385</name>
</gene>
<geneLocation type="plasmid" evidence="1">
    <name>pAM65-52-3-235K</name>
</geneLocation>
<protein>
    <submittedName>
        <fullName evidence="1">Uncharacterized protein</fullName>
    </submittedName>
</protein>
<reference evidence="1" key="1">
    <citation type="journal article" date="2017" name="Res. Microbiol.">
        <title>Comparative genomics of extrachromosomal elements in Bacillus thuringiensis subsp. israelensis.</title>
        <authorList>
            <person name="Bolotin A."/>
            <person name="Gillis A."/>
            <person name="Sanchis V."/>
            <person name="Nielsen-LeRoux C."/>
            <person name="Mahillon J."/>
            <person name="Lereclus D."/>
            <person name="Sorokin A."/>
        </authorList>
    </citation>
    <scope>NUCLEOTIDE SEQUENCE</scope>
    <source>
        <strain evidence="1">AM65-52</strain>
        <plasmid evidence="1">pAM65-52-3-235K</plasmid>
    </source>
</reference>
<keyword evidence="1" id="KW-0614">Plasmid</keyword>
<evidence type="ECO:0000313" key="1">
    <source>
        <dbReference type="EMBL" id="AND28603.1"/>
    </source>
</evidence>
<proteinExistence type="predicted"/>
<dbReference type="AlphaFoldDB" id="A0A160LKC5"/>
<dbReference type="RefSeq" id="WP_000427813.1">
    <property type="nucleotide sequence ID" value="NZ_CP013278.1"/>
</dbReference>
<accession>A0A160LKC5</accession>